<comment type="catalytic activity">
    <reaction evidence="1 11">
        <text>2 ATP = 3',3'-c-di-AMP + 2 diphosphate</text>
        <dbReference type="Rhea" id="RHEA:35655"/>
        <dbReference type="ChEBI" id="CHEBI:30616"/>
        <dbReference type="ChEBI" id="CHEBI:33019"/>
        <dbReference type="ChEBI" id="CHEBI:71500"/>
        <dbReference type="EC" id="2.7.7.85"/>
    </reaction>
</comment>
<dbReference type="Pfam" id="PF10635">
    <property type="entry name" value="DisA-linker"/>
    <property type="match status" value="1"/>
</dbReference>
<dbReference type="PANTHER" id="PTHR34185:SF3">
    <property type="entry name" value="DNA INTEGRITY SCANNING PROTEIN DISA"/>
    <property type="match status" value="1"/>
</dbReference>
<comment type="caution">
    <text evidence="13">The sequence shown here is derived from an EMBL/GenBank/DDBJ whole genome shotgun (WGS) entry which is preliminary data.</text>
</comment>
<dbReference type="GO" id="GO:0005524">
    <property type="term" value="F:ATP binding"/>
    <property type="evidence" value="ECO:0007669"/>
    <property type="project" value="UniProtKB-UniRule"/>
</dbReference>
<evidence type="ECO:0000256" key="11">
    <source>
        <dbReference type="HAMAP-Rule" id="MF_01438"/>
    </source>
</evidence>
<feature type="binding site" evidence="11">
    <location>
        <position position="75"/>
    </location>
    <ligand>
        <name>ATP</name>
        <dbReference type="ChEBI" id="CHEBI:30616"/>
    </ligand>
</feature>
<dbReference type="InterPro" id="IPR036888">
    <property type="entry name" value="DNA_integrity_DisA_N_sf"/>
</dbReference>
<keyword evidence="9 11" id="KW-0238">DNA-binding</keyword>
<dbReference type="PANTHER" id="PTHR34185">
    <property type="entry name" value="DIADENYLATE CYCLASE"/>
    <property type="match status" value="1"/>
</dbReference>
<dbReference type="Gene3D" id="3.40.1700.10">
    <property type="entry name" value="DNA integrity scanning protein, DisA, N-terminal domain"/>
    <property type="match status" value="1"/>
</dbReference>
<dbReference type="InterPro" id="IPR003390">
    <property type="entry name" value="DNA_integrity_scan_DisA_N"/>
</dbReference>
<dbReference type="GO" id="GO:0006281">
    <property type="term" value="P:DNA repair"/>
    <property type="evidence" value="ECO:0007669"/>
    <property type="project" value="UniProtKB-UniRule"/>
</dbReference>
<comment type="function">
    <text evidence="11">Participates in a DNA-damage check-point that is active prior to asymmetric division when DNA is damaged. DisA forms globular foci that rapidly scan along the chromosomes during sporulation, searching for lesions. When a lesion is present, DisA pauses at the lesion site. This triggers a cellular response that culminates in a temporary block in sporulation initiation.</text>
</comment>
<keyword evidence="7 11" id="KW-0067">ATP-binding</keyword>
<evidence type="ECO:0000259" key="12">
    <source>
        <dbReference type="PROSITE" id="PS51794"/>
    </source>
</evidence>
<comment type="subunit">
    <text evidence="11">Homooctamer.</text>
</comment>
<keyword evidence="3 11" id="KW-0808">Transferase</keyword>
<dbReference type="SUPFAM" id="SSF143597">
    <property type="entry name" value="YojJ-like"/>
    <property type="match status" value="1"/>
</dbReference>
<dbReference type="Gene3D" id="1.10.150.20">
    <property type="entry name" value="5' to 3' exonuclease, C-terminal subdomain"/>
    <property type="match status" value="1"/>
</dbReference>
<comment type="similarity">
    <text evidence="11">Belongs to the DisA family.</text>
</comment>
<evidence type="ECO:0000256" key="9">
    <source>
        <dbReference type="ARBA" id="ARBA00023125"/>
    </source>
</evidence>
<keyword evidence="4 11" id="KW-0548">Nucleotidyltransferase</keyword>
<dbReference type="PROSITE" id="PS51794">
    <property type="entry name" value="DAC"/>
    <property type="match status" value="1"/>
</dbReference>
<evidence type="ECO:0000256" key="5">
    <source>
        <dbReference type="ARBA" id="ARBA00022741"/>
    </source>
</evidence>
<dbReference type="FunFam" id="3.40.1700.10:FF:000001">
    <property type="entry name" value="DNA integrity scanning protein DisA"/>
    <property type="match status" value="1"/>
</dbReference>
<dbReference type="SUPFAM" id="SSF47781">
    <property type="entry name" value="RuvA domain 2-like"/>
    <property type="match status" value="1"/>
</dbReference>
<feature type="binding site" evidence="11">
    <location>
        <begin position="106"/>
        <end position="110"/>
    </location>
    <ligand>
        <name>ATP</name>
        <dbReference type="ChEBI" id="CHEBI:30616"/>
    </ligand>
</feature>
<accession>A0A0L6JQ10</accession>
<evidence type="ECO:0000256" key="4">
    <source>
        <dbReference type="ARBA" id="ARBA00022695"/>
    </source>
</evidence>
<evidence type="ECO:0000256" key="3">
    <source>
        <dbReference type="ARBA" id="ARBA00022679"/>
    </source>
</evidence>
<keyword evidence="14" id="KW-1185">Reference proteome</keyword>
<sequence length="360" mass="40947">MREDRLKDNELMEILKIMAPGTPLREGLENILKARTGALIVIGDSNEVMSLVDGGFYINKEYSPAQLYELAKMDGAIIISKDLKKILYANALLIPNPSIPTEETGTRHKSSERAAKQSGEIVLCISQRRNLITLYKGDCKYILKDTSMLLVRANQALQTLEKYNSVLISALGNLSVLEFEDSVTLDDVAYVIQRTEMVMRIVAEVDRYICELGNEGRLIRMQLEELLVNVEEDVRMVIEDYMVRNDSKTSEDILAMIRQFDDDELLDLTKIYSALGYRQRENTIVMNVTPKGYRIMSLIPRVPMAVMKNLLDKFMNLQGILKASSEELDTVDGIGEIRARAIKEGLKRVREQLILDSRRF</sequence>
<evidence type="ECO:0000256" key="10">
    <source>
        <dbReference type="ARBA" id="ARBA00023204"/>
    </source>
</evidence>
<evidence type="ECO:0000256" key="6">
    <source>
        <dbReference type="ARBA" id="ARBA00022763"/>
    </source>
</evidence>
<dbReference type="OrthoDB" id="41841at2"/>
<evidence type="ECO:0000313" key="14">
    <source>
        <dbReference type="Proteomes" id="UP000036923"/>
    </source>
</evidence>
<comment type="function">
    <text evidence="11">Has also diadenylate cyclase activity, catalyzing the condensation of 2 ATP molecules into cyclic di-AMP (c-di-AMP). c-di-AMP acts as a signaling molecule that couples DNA integrity with progression of sporulation. The rise in c-di-AMP level generated by DisA while scanning the chromosome, operates as a positive signal that advances sporulation; upon encountering a lesion, the DisA focus arrests at the damaged site and halts c-di-AMP synthesis.</text>
</comment>
<dbReference type="eggNOG" id="COG1623">
    <property type="taxonomic scope" value="Bacteria"/>
</dbReference>
<evidence type="ECO:0000256" key="2">
    <source>
        <dbReference type="ARBA" id="ARBA00001946"/>
    </source>
</evidence>
<keyword evidence="10 11" id="KW-0234">DNA repair</keyword>
<dbReference type="STRING" id="398512.Bccel_2738"/>
<dbReference type="HAMAP" id="MF_01438">
    <property type="entry name" value="DisA"/>
    <property type="match status" value="1"/>
</dbReference>
<evidence type="ECO:0000256" key="7">
    <source>
        <dbReference type="ARBA" id="ARBA00022840"/>
    </source>
</evidence>
<dbReference type="Pfam" id="PF02457">
    <property type="entry name" value="DAC"/>
    <property type="match status" value="1"/>
</dbReference>
<gene>
    <name evidence="11" type="primary">disA</name>
    <name evidence="13" type="ORF">Bccel_2738</name>
</gene>
<dbReference type="Gene3D" id="1.20.1260.110">
    <property type="entry name" value="DNA integrity scanning linker region"/>
    <property type="match status" value="1"/>
</dbReference>
<dbReference type="InterPro" id="IPR050338">
    <property type="entry name" value="DisA"/>
</dbReference>
<dbReference type="EMBL" id="LGTC01000001">
    <property type="protein sequence ID" value="KNY27467.1"/>
    <property type="molecule type" value="Genomic_DNA"/>
</dbReference>
<feature type="binding site" evidence="11">
    <location>
        <position position="93"/>
    </location>
    <ligand>
        <name>ATP</name>
        <dbReference type="ChEBI" id="CHEBI:30616"/>
    </ligand>
</feature>
<protein>
    <recommendedName>
        <fullName evidence="11">DNA integrity scanning protein DisA</fullName>
    </recommendedName>
    <alternativeName>
        <fullName evidence="11">Cyclic di-AMP synthase</fullName>
        <shortName evidence="11">c-di-AMP synthase</shortName>
    </alternativeName>
    <alternativeName>
        <fullName evidence="11">Diadenylate cyclase</fullName>
        <ecNumber evidence="11">2.7.7.85</ecNumber>
    </alternativeName>
</protein>
<dbReference type="InterPro" id="IPR038331">
    <property type="entry name" value="DisA_sf"/>
</dbReference>
<keyword evidence="6 11" id="KW-0227">DNA damage</keyword>
<dbReference type="InterPro" id="IPR018906">
    <property type="entry name" value="DNA_integrity_scan_DisA_link"/>
</dbReference>
<dbReference type="GO" id="GO:0003677">
    <property type="term" value="F:DNA binding"/>
    <property type="evidence" value="ECO:0007669"/>
    <property type="project" value="UniProtKB-UniRule"/>
</dbReference>
<reference evidence="14" key="1">
    <citation type="submission" date="2015-07" db="EMBL/GenBank/DDBJ databases">
        <title>Near-Complete Genome Sequence of the Cellulolytic Bacterium Bacteroides (Pseudobacteroides) cellulosolvens ATCC 35603.</title>
        <authorList>
            <person name="Dassa B."/>
            <person name="Utturkar S.M."/>
            <person name="Klingeman D.M."/>
            <person name="Hurt R.A."/>
            <person name="Keller M."/>
            <person name="Xu J."/>
            <person name="Reddy Y.H.K."/>
            <person name="Borovok I."/>
            <person name="Grinberg I.R."/>
            <person name="Lamed R."/>
            <person name="Zhivin O."/>
            <person name="Bayer E.A."/>
            <person name="Brown S.D."/>
        </authorList>
    </citation>
    <scope>NUCLEOTIDE SEQUENCE [LARGE SCALE GENOMIC DNA]</scope>
    <source>
        <strain evidence="14">DSM 2933</strain>
    </source>
</reference>
<dbReference type="GO" id="GO:0004016">
    <property type="term" value="F:adenylate cyclase activity"/>
    <property type="evidence" value="ECO:0007669"/>
    <property type="project" value="TreeGrafter"/>
</dbReference>
<dbReference type="AlphaFoldDB" id="A0A0L6JQ10"/>
<feature type="domain" description="DAC" evidence="12">
    <location>
        <begin position="8"/>
        <end position="146"/>
    </location>
</feature>
<dbReference type="InterPro" id="IPR023763">
    <property type="entry name" value="DNA_integrity_scanning_protein"/>
</dbReference>
<dbReference type="Proteomes" id="UP000036923">
    <property type="component" value="Unassembled WGS sequence"/>
</dbReference>
<keyword evidence="5 11" id="KW-0547">Nucleotide-binding</keyword>
<dbReference type="GO" id="GO:0106408">
    <property type="term" value="F:diadenylate cyclase activity"/>
    <property type="evidence" value="ECO:0007669"/>
    <property type="project" value="UniProtKB-EC"/>
</dbReference>
<dbReference type="InterPro" id="IPR010994">
    <property type="entry name" value="RuvA_2-like"/>
</dbReference>
<organism evidence="13 14">
    <name type="scientific">Pseudobacteroides cellulosolvens ATCC 35603 = DSM 2933</name>
    <dbReference type="NCBI Taxonomy" id="398512"/>
    <lineage>
        <taxon>Bacteria</taxon>
        <taxon>Bacillati</taxon>
        <taxon>Bacillota</taxon>
        <taxon>Clostridia</taxon>
        <taxon>Eubacteriales</taxon>
        <taxon>Oscillospiraceae</taxon>
        <taxon>Pseudobacteroides</taxon>
    </lineage>
</organism>
<dbReference type="NCBIfam" id="NF010009">
    <property type="entry name" value="PRK13482.1"/>
    <property type="match status" value="1"/>
</dbReference>
<name>A0A0L6JQ10_9FIRM</name>
<evidence type="ECO:0000256" key="8">
    <source>
        <dbReference type="ARBA" id="ARBA00022842"/>
    </source>
</evidence>
<dbReference type="RefSeq" id="WP_036944064.1">
    <property type="nucleotide sequence ID" value="NZ_JQKC01000025.1"/>
</dbReference>
<evidence type="ECO:0000313" key="13">
    <source>
        <dbReference type="EMBL" id="KNY27467.1"/>
    </source>
</evidence>
<evidence type="ECO:0000256" key="1">
    <source>
        <dbReference type="ARBA" id="ARBA00000877"/>
    </source>
</evidence>
<dbReference type="EC" id="2.7.7.85" evidence="11"/>
<comment type="cofactor">
    <cofactor evidence="2 11">
        <name>Mg(2+)</name>
        <dbReference type="ChEBI" id="CHEBI:18420"/>
    </cofactor>
</comment>
<keyword evidence="8 11" id="KW-0460">Magnesium</keyword>
<proteinExistence type="inferred from homology"/>
<dbReference type="PATRIC" id="fig|398512.5.peg.2870"/>